<dbReference type="EMBL" id="CAJPWZ010001007">
    <property type="protein sequence ID" value="CAG2205033.1"/>
    <property type="molecule type" value="Genomic_DNA"/>
</dbReference>
<evidence type="ECO:0000313" key="3">
    <source>
        <dbReference type="Proteomes" id="UP000683360"/>
    </source>
</evidence>
<feature type="compositionally biased region" description="Basic residues" evidence="1">
    <location>
        <begin position="308"/>
        <end position="319"/>
    </location>
</feature>
<protein>
    <submittedName>
        <fullName evidence="2">Uncharacterized protein</fullName>
    </submittedName>
</protein>
<dbReference type="AlphaFoldDB" id="A0A8S3R9Y9"/>
<accession>A0A8S3R9Y9</accession>
<comment type="caution">
    <text evidence="2">The sequence shown here is derived from an EMBL/GenBank/DDBJ whole genome shotgun (WGS) entry which is preliminary data.</text>
</comment>
<gene>
    <name evidence="2" type="ORF">MEDL_19438</name>
</gene>
<proteinExistence type="predicted"/>
<feature type="region of interest" description="Disordered" evidence="1">
    <location>
        <begin position="279"/>
        <end position="319"/>
    </location>
</feature>
<name>A0A8S3R9Y9_MYTED</name>
<keyword evidence="3" id="KW-1185">Reference proteome</keyword>
<reference evidence="2" key="1">
    <citation type="submission" date="2021-03" db="EMBL/GenBank/DDBJ databases">
        <authorList>
            <person name="Bekaert M."/>
        </authorList>
    </citation>
    <scope>NUCLEOTIDE SEQUENCE</scope>
</reference>
<organism evidence="2 3">
    <name type="scientific">Mytilus edulis</name>
    <name type="common">Blue mussel</name>
    <dbReference type="NCBI Taxonomy" id="6550"/>
    <lineage>
        <taxon>Eukaryota</taxon>
        <taxon>Metazoa</taxon>
        <taxon>Spiralia</taxon>
        <taxon>Lophotrochozoa</taxon>
        <taxon>Mollusca</taxon>
        <taxon>Bivalvia</taxon>
        <taxon>Autobranchia</taxon>
        <taxon>Pteriomorphia</taxon>
        <taxon>Mytilida</taxon>
        <taxon>Mytiloidea</taxon>
        <taxon>Mytilidae</taxon>
        <taxon>Mytilinae</taxon>
        <taxon>Mytilus</taxon>
    </lineage>
</organism>
<evidence type="ECO:0000256" key="1">
    <source>
        <dbReference type="SAM" id="MobiDB-lite"/>
    </source>
</evidence>
<evidence type="ECO:0000313" key="2">
    <source>
        <dbReference type="EMBL" id="CAG2205033.1"/>
    </source>
</evidence>
<sequence>MDGQWQSPSYRFSTLLSDEEVEKFDFQKITHDSKEGYILEVDLEYPANIHDQHNCYPLAPEHLLIDDDKLSPYSTKLWEKLNNSLCYEIVTEDVYKDMESMQHLFDTSNYDPTKPLFSNQNKKIPGKFKDELSVLCATLAQQTYIFNTRSCQQMFDRNFEIHELSCKYVGVRSYKIIAPTTVKVVEIDRLMDASLELPSDTSIERVNIKEGINDVSTTQEMKRGDDMTSSATTEQMGKQRLFKHNIIISLVTVAVAYRPVFDDIRQVFPILIPAPLHQFPAQPPQGQRAHHQPIPGVAQPQQPLRRSDRIRRRPNRLTL</sequence>
<dbReference type="Proteomes" id="UP000683360">
    <property type="component" value="Unassembled WGS sequence"/>
</dbReference>
<dbReference type="OrthoDB" id="414982at2759"/>